<feature type="chain" id="PRO_5034601573" description="SMP-30/Gluconolactonase/LRE-like region domain-containing protein" evidence="1">
    <location>
        <begin position="19"/>
        <end position="372"/>
    </location>
</feature>
<dbReference type="InterPro" id="IPR052998">
    <property type="entry name" value="Hetero-Diels-Alderase-like"/>
</dbReference>
<dbReference type="Gene3D" id="2.120.10.30">
    <property type="entry name" value="TolB, C-terminal domain"/>
    <property type="match status" value="1"/>
</dbReference>
<dbReference type="AlphaFoldDB" id="A0A8H3IB02"/>
<feature type="signal peptide" evidence="1">
    <location>
        <begin position="1"/>
        <end position="18"/>
    </location>
</feature>
<keyword evidence="1" id="KW-0732">Signal</keyword>
<dbReference type="SUPFAM" id="SSF63829">
    <property type="entry name" value="Calcium-dependent phosphotriesterase"/>
    <property type="match status" value="1"/>
</dbReference>
<reference evidence="2" key="1">
    <citation type="submission" date="2021-03" db="EMBL/GenBank/DDBJ databases">
        <authorList>
            <person name="Tagirdzhanova G."/>
        </authorList>
    </citation>
    <scope>NUCLEOTIDE SEQUENCE</scope>
</reference>
<dbReference type="InterPro" id="IPR011042">
    <property type="entry name" value="6-blade_b-propeller_TolB-like"/>
</dbReference>
<name>A0A8H3IB02_9LECA</name>
<protein>
    <recommendedName>
        <fullName evidence="4">SMP-30/Gluconolactonase/LRE-like region domain-containing protein</fullName>
    </recommendedName>
</protein>
<keyword evidence="3" id="KW-1185">Reference proteome</keyword>
<dbReference type="Proteomes" id="UP000664521">
    <property type="component" value="Unassembled WGS sequence"/>
</dbReference>
<dbReference type="OrthoDB" id="9977941at2759"/>
<dbReference type="EMBL" id="CAJPDS010000013">
    <property type="protein sequence ID" value="CAF9914080.1"/>
    <property type="molecule type" value="Genomic_DNA"/>
</dbReference>
<evidence type="ECO:0000256" key="1">
    <source>
        <dbReference type="SAM" id="SignalP"/>
    </source>
</evidence>
<accession>A0A8H3IB02</accession>
<evidence type="ECO:0000313" key="3">
    <source>
        <dbReference type="Proteomes" id="UP000664521"/>
    </source>
</evidence>
<comment type="caution">
    <text evidence="2">The sequence shown here is derived from an EMBL/GenBank/DDBJ whole genome shotgun (WGS) entry which is preliminary data.</text>
</comment>
<organism evidence="2 3">
    <name type="scientific">Heterodermia speciosa</name>
    <dbReference type="NCBI Taxonomy" id="116794"/>
    <lineage>
        <taxon>Eukaryota</taxon>
        <taxon>Fungi</taxon>
        <taxon>Dikarya</taxon>
        <taxon>Ascomycota</taxon>
        <taxon>Pezizomycotina</taxon>
        <taxon>Lecanoromycetes</taxon>
        <taxon>OSLEUM clade</taxon>
        <taxon>Lecanoromycetidae</taxon>
        <taxon>Caliciales</taxon>
        <taxon>Physciaceae</taxon>
        <taxon>Heterodermia</taxon>
    </lineage>
</organism>
<dbReference type="PANTHER" id="PTHR42060">
    <property type="entry name" value="NHL REPEAT-CONTAINING PROTEIN-RELATED"/>
    <property type="match status" value="1"/>
</dbReference>
<proteinExistence type="predicted"/>
<evidence type="ECO:0008006" key="4">
    <source>
        <dbReference type="Google" id="ProtNLM"/>
    </source>
</evidence>
<gene>
    <name evidence="2" type="ORF">HETSPECPRED_001743</name>
</gene>
<evidence type="ECO:0000313" key="2">
    <source>
        <dbReference type="EMBL" id="CAF9914080.1"/>
    </source>
</evidence>
<dbReference type="PANTHER" id="PTHR42060:SF1">
    <property type="entry name" value="NHL REPEAT-CONTAINING PROTEIN"/>
    <property type="match status" value="1"/>
</dbReference>
<sequence length="372" mass="39251">MTVLNVIVFLFSIPLCLAASSVTSDTSGVTPVVPVQPTIPPSPPTASPEANVTRIFKYPGGGFENLAVRSNGQILATLAFPEPLLFYVDPLSIRPAVLLHNFTSLRNTGGITELAPDRFYGHGPGLNNGPYSVYSVDMRQILVLPNGTIFTPPVIKEIGTIPSALLLNGMTHLCSSDNFVLISDTLLGGVWKFYVDTGKSELVIQDPSMSGPPNQTAFAAFGINGLRVQNNTLFYCNSGAQKFYKMPLHVDGSSASNATLITSGIACDDFALDKWGFAYVASPRNALIRLDTRTGAQLVVAGTFADSSSDIISASSARFGKGDSDRTSIYITTNGGAFAGAPPGSQGISRVDVGDVAQLFGRDGQYLRGGKA</sequence>